<comment type="caution">
    <text evidence="2">The sequence shown here is derived from an EMBL/GenBank/DDBJ whole genome shotgun (WGS) entry which is preliminary data.</text>
</comment>
<protein>
    <submittedName>
        <fullName evidence="2">Helix-hairpin-helix domain-containing protein</fullName>
    </submittedName>
</protein>
<evidence type="ECO:0000313" key="2">
    <source>
        <dbReference type="EMBL" id="MBF1414353.1"/>
    </source>
</evidence>
<feature type="transmembrane region" description="Helical" evidence="1">
    <location>
        <begin position="16"/>
        <end position="35"/>
    </location>
</feature>
<proteinExistence type="predicted"/>
<reference evidence="2" key="1">
    <citation type="submission" date="2020-04" db="EMBL/GenBank/DDBJ databases">
        <title>Deep metagenomics examines the oral microbiome during advanced dental caries in children, revealing novel taxa and co-occurrences with host molecules.</title>
        <authorList>
            <person name="Baker J.L."/>
            <person name="Morton J.T."/>
            <person name="Dinis M."/>
            <person name="Alvarez R."/>
            <person name="Tran N.C."/>
            <person name="Knight R."/>
            <person name="Edlund A."/>
        </authorList>
    </citation>
    <scope>NUCLEOTIDE SEQUENCE</scope>
    <source>
        <strain evidence="2">JCVI_25_bin.9</strain>
    </source>
</reference>
<evidence type="ECO:0000313" key="3">
    <source>
        <dbReference type="Proteomes" id="UP000757461"/>
    </source>
</evidence>
<sequence>MNLKSFFYLQRSDRRVLLFFVLFIVISLGTLVFLGSHMTETELANEDSLVQKSNLPHFNKSTKVGEYESYENGKQLFSFDPNTATPQQLTQLGLAPYQVRNIMKYRSKGGVFRSPMDFARLYGLTRKQFRELEPYISIGDDYAPASTLASVQAYIARKAAEKEAAHEAYEAFRASNTYKTYKEYDRDTVRYPLKLKVGEHVNLTIADTTMLKKIPGIGSGWARAIVNYGKRLGGYVAVGQLLELDGFPEEALPYFSVVHPHTEKLNLNTLTLAQLRRHPYINFYQARAICDYRRLKGKITSLSQLHLLKDFPAEAIERLRPYIEL</sequence>
<dbReference type="InterPro" id="IPR051675">
    <property type="entry name" value="Endo/Exo/Phosphatase_dom_1"/>
</dbReference>
<name>A0A930HXU4_9BACT</name>
<dbReference type="AlphaFoldDB" id="A0A930HXU4"/>
<dbReference type="RefSeq" id="WP_219493909.1">
    <property type="nucleotide sequence ID" value="NZ_JAHXCO010000017.1"/>
</dbReference>
<gene>
    <name evidence="2" type="ORF">HXN33_02110</name>
</gene>
<dbReference type="Pfam" id="PF12836">
    <property type="entry name" value="HHH_3"/>
    <property type="match status" value="3"/>
</dbReference>
<organism evidence="2 3">
    <name type="scientific">Prevotella histicola</name>
    <dbReference type="NCBI Taxonomy" id="470565"/>
    <lineage>
        <taxon>Bacteria</taxon>
        <taxon>Pseudomonadati</taxon>
        <taxon>Bacteroidota</taxon>
        <taxon>Bacteroidia</taxon>
        <taxon>Bacteroidales</taxon>
        <taxon>Prevotellaceae</taxon>
        <taxon>Prevotella</taxon>
    </lineage>
</organism>
<dbReference type="PANTHER" id="PTHR21180">
    <property type="entry name" value="ENDONUCLEASE/EXONUCLEASE/PHOSPHATASE FAMILY DOMAIN-CONTAINING PROTEIN 1"/>
    <property type="match status" value="1"/>
</dbReference>
<accession>A0A930HXU4</accession>
<evidence type="ECO:0000256" key="1">
    <source>
        <dbReference type="SAM" id="Phobius"/>
    </source>
</evidence>
<dbReference type="EMBL" id="JABZSQ010000020">
    <property type="protein sequence ID" value="MBF1414353.1"/>
    <property type="molecule type" value="Genomic_DNA"/>
</dbReference>
<keyword evidence="1" id="KW-0472">Membrane</keyword>
<keyword evidence="1" id="KW-0812">Transmembrane</keyword>
<dbReference type="Proteomes" id="UP000757461">
    <property type="component" value="Unassembled WGS sequence"/>
</dbReference>
<dbReference type="PANTHER" id="PTHR21180:SF32">
    <property type="entry name" value="ENDONUCLEASE_EXONUCLEASE_PHOSPHATASE FAMILY DOMAIN-CONTAINING PROTEIN 1"/>
    <property type="match status" value="1"/>
</dbReference>
<keyword evidence="1" id="KW-1133">Transmembrane helix</keyword>